<protein>
    <submittedName>
        <fullName evidence="2">Uncharacterized protein</fullName>
    </submittedName>
</protein>
<dbReference type="Proteomes" id="UP000481417">
    <property type="component" value="Unassembled WGS sequence"/>
</dbReference>
<feature type="compositionally biased region" description="Basic and acidic residues" evidence="1">
    <location>
        <begin position="71"/>
        <end position="80"/>
    </location>
</feature>
<sequence>MADLGKHLSKNQDRFKKREALKAAQSLPMPDPMIGYGQAATSRKGTVAADPAPMSPATERLQAEPQTQTVAEDKPVKDPTQDAASTETASVKADTRTAPEDQAPDREAKAKRRTPQAKDGVMTIKNTYRFTEADYKRAETIAKNLGVTPEVILLKVVQSVVLEDADFTEAGEKPRSGPIVRRELKFPKKQATAWIAAHDPLGVISRQGDVLRQVAYNALDRTAEKLLPQLEAIKRNAG</sequence>
<dbReference type="AlphaFoldDB" id="A0A6L6HTV6"/>
<dbReference type="RefSeq" id="WP_154765914.1">
    <property type="nucleotide sequence ID" value="NZ_WMBT01000017.1"/>
</dbReference>
<reference evidence="2 3" key="1">
    <citation type="submission" date="2019-11" db="EMBL/GenBank/DDBJ databases">
        <authorList>
            <person name="Lang L."/>
        </authorList>
    </citation>
    <scope>NUCLEOTIDE SEQUENCE [LARGE SCALE GENOMIC DNA]</scope>
    <source>
        <strain evidence="2 3">YIM 132242</strain>
    </source>
</reference>
<evidence type="ECO:0000313" key="3">
    <source>
        <dbReference type="Proteomes" id="UP000481417"/>
    </source>
</evidence>
<evidence type="ECO:0000256" key="1">
    <source>
        <dbReference type="SAM" id="MobiDB-lite"/>
    </source>
</evidence>
<feature type="compositionally biased region" description="Basic and acidic residues" evidence="1">
    <location>
        <begin position="1"/>
        <end position="21"/>
    </location>
</feature>
<proteinExistence type="predicted"/>
<accession>A0A6L6HTV6</accession>
<keyword evidence="3" id="KW-1185">Reference proteome</keyword>
<dbReference type="EMBL" id="WMBT01000017">
    <property type="protein sequence ID" value="MTE01839.1"/>
    <property type="molecule type" value="Genomic_DNA"/>
</dbReference>
<feature type="region of interest" description="Disordered" evidence="1">
    <location>
        <begin position="1"/>
        <end position="118"/>
    </location>
</feature>
<organism evidence="2 3">
    <name type="scientific">Paracoccus lichenicola</name>
    <dbReference type="NCBI Taxonomy" id="2665644"/>
    <lineage>
        <taxon>Bacteria</taxon>
        <taxon>Pseudomonadati</taxon>
        <taxon>Pseudomonadota</taxon>
        <taxon>Alphaproteobacteria</taxon>
        <taxon>Rhodobacterales</taxon>
        <taxon>Paracoccaceae</taxon>
        <taxon>Paracoccus</taxon>
    </lineage>
</organism>
<name>A0A6L6HTV6_9RHOB</name>
<gene>
    <name evidence="2" type="ORF">GIY56_16235</name>
</gene>
<evidence type="ECO:0000313" key="2">
    <source>
        <dbReference type="EMBL" id="MTE01839.1"/>
    </source>
</evidence>
<feature type="compositionally biased region" description="Basic and acidic residues" evidence="1">
    <location>
        <begin position="93"/>
        <end position="108"/>
    </location>
</feature>
<comment type="caution">
    <text evidence="2">The sequence shown here is derived from an EMBL/GenBank/DDBJ whole genome shotgun (WGS) entry which is preliminary data.</text>
</comment>